<keyword evidence="12" id="KW-0314">Glutamate biosynthesis</keyword>
<comment type="cofactor">
    <cofactor evidence="16 17">
        <name>FAD</name>
        <dbReference type="ChEBI" id="CHEBI:57692"/>
    </cofactor>
</comment>
<evidence type="ECO:0000256" key="3">
    <source>
        <dbReference type="ARBA" id="ARBA00009716"/>
    </source>
</evidence>
<evidence type="ECO:0000256" key="6">
    <source>
        <dbReference type="ARBA" id="ARBA00022643"/>
    </source>
</evidence>
<evidence type="ECO:0000256" key="11">
    <source>
        <dbReference type="ARBA" id="ARBA00023014"/>
    </source>
</evidence>
<comment type="similarity">
    <text evidence="16">Belongs to the ferredoxin--NADP reductase type 1 family.</text>
</comment>
<evidence type="ECO:0000256" key="8">
    <source>
        <dbReference type="ARBA" id="ARBA00022962"/>
    </source>
</evidence>
<feature type="binding site" evidence="17">
    <location>
        <begin position="418"/>
        <end position="420"/>
    </location>
    <ligand>
        <name>FAD</name>
        <dbReference type="ChEBI" id="CHEBI:57692"/>
    </ligand>
</feature>
<keyword evidence="13" id="KW-0003">3Fe-4S</keyword>
<dbReference type="PRINTS" id="PR00419">
    <property type="entry name" value="ADXRDTASE"/>
</dbReference>
<evidence type="ECO:0000313" key="20">
    <source>
        <dbReference type="Proteomes" id="UP000509704"/>
    </source>
</evidence>
<keyword evidence="20" id="KW-1185">Reference proteome</keyword>
<dbReference type="EC" id="1.18.1.6" evidence="16"/>
<dbReference type="InterPro" id="IPR021163">
    <property type="entry name" value="Ferredox_Rdtase_adrenod"/>
</dbReference>
<evidence type="ECO:0000256" key="5">
    <source>
        <dbReference type="ARBA" id="ARBA00022630"/>
    </source>
</evidence>
<feature type="binding site" evidence="18">
    <location>
        <position position="418"/>
    </location>
    <ligand>
        <name>NADP(+)</name>
        <dbReference type="ChEBI" id="CHEBI:58349"/>
    </ligand>
</feature>
<dbReference type="Gene3D" id="3.50.50.60">
    <property type="entry name" value="FAD/NAD(P)-binding domain"/>
    <property type="match status" value="1"/>
</dbReference>
<evidence type="ECO:0000256" key="10">
    <source>
        <dbReference type="ARBA" id="ARBA00023004"/>
    </source>
</evidence>
<evidence type="ECO:0000256" key="14">
    <source>
        <dbReference type="ARBA" id="ARBA00029440"/>
    </source>
</evidence>
<dbReference type="AlphaFoldDB" id="A0A7H9B267"/>
<keyword evidence="10" id="KW-0408">Iron</keyword>
<feature type="binding site" evidence="17">
    <location>
        <position position="411"/>
    </location>
    <ligand>
        <name>FAD</name>
        <dbReference type="ChEBI" id="CHEBI:57692"/>
    </ligand>
</feature>
<comment type="subcellular location">
    <subcellularLocation>
        <location evidence="16">Mitochondrion</location>
    </subcellularLocation>
</comment>
<feature type="binding site" evidence="18">
    <location>
        <begin position="227"/>
        <end position="228"/>
    </location>
    <ligand>
        <name>NADP(+)</name>
        <dbReference type="ChEBI" id="CHEBI:58349"/>
    </ligand>
</feature>
<keyword evidence="9 16" id="KW-0560">Oxidoreductase</keyword>
<evidence type="ECO:0000256" key="7">
    <source>
        <dbReference type="ARBA" id="ARBA00022723"/>
    </source>
</evidence>
<dbReference type="RefSeq" id="XP_037143807.1">
    <property type="nucleotide sequence ID" value="XM_037287912.1"/>
</dbReference>
<feature type="binding site" evidence="18">
    <location>
        <position position="239"/>
    </location>
    <ligand>
        <name>NADP(+)</name>
        <dbReference type="ChEBI" id="CHEBI:58349"/>
    </ligand>
</feature>
<dbReference type="GO" id="GO:0046872">
    <property type="term" value="F:metal ion binding"/>
    <property type="evidence" value="ECO:0007669"/>
    <property type="project" value="UniProtKB-KW"/>
</dbReference>
<evidence type="ECO:0000256" key="13">
    <source>
        <dbReference type="ARBA" id="ARBA00023291"/>
    </source>
</evidence>
<keyword evidence="16 18" id="KW-0521">NADP</keyword>
<comment type="cofactor">
    <cofactor evidence="1">
        <name>FMN</name>
        <dbReference type="ChEBI" id="CHEBI:58210"/>
    </cofactor>
</comment>
<comment type="cofactor">
    <cofactor evidence="2">
        <name>[3Fe-4S] cluster</name>
        <dbReference type="ChEBI" id="CHEBI:21137"/>
    </cofactor>
</comment>
<dbReference type="SUPFAM" id="SSF51971">
    <property type="entry name" value="Nucleotide-binding domain"/>
    <property type="match status" value="1"/>
</dbReference>
<dbReference type="KEGG" id="zmk:HG535_0C04330"/>
<evidence type="ECO:0000256" key="17">
    <source>
        <dbReference type="PIRSR" id="PIRSR000362-1"/>
    </source>
</evidence>
<keyword evidence="16 17" id="KW-0274">FAD</keyword>
<evidence type="ECO:0000313" key="19">
    <source>
        <dbReference type="EMBL" id="QLG72079.1"/>
    </source>
</evidence>
<name>A0A7H9B267_ZYGMR</name>
<evidence type="ECO:0000256" key="4">
    <source>
        <dbReference type="ARBA" id="ARBA00022605"/>
    </source>
</evidence>
<dbReference type="GO" id="GO:0005739">
    <property type="term" value="C:mitochondrion"/>
    <property type="evidence" value="ECO:0007669"/>
    <property type="project" value="UniProtKB-SubCell"/>
</dbReference>
<dbReference type="EMBL" id="CP058606">
    <property type="protein sequence ID" value="QLG72079.1"/>
    <property type="molecule type" value="Genomic_DNA"/>
</dbReference>
<keyword evidence="11" id="KW-0411">Iron-sulfur</keyword>
<dbReference type="PIRSF" id="PIRSF000362">
    <property type="entry name" value="FNR"/>
    <property type="match status" value="1"/>
</dbReference>
<dbReference type="GO" id="GO:0006537">
    <property type="term" value="P:glutamate biosynthetic process"/>
    <property type="evidence" value="ECO:0007669"/>
    <property type="project" value="UniProtKB-KW"/>
</dbReference>
<evidence type="ECO:0000256" key="15">
    <source>
        <dbReference type="ARBA" id="ARBA00048933"/>
    </source>
</evidence>
<dbReference type="GO" id="GO:0051538">
    <property type="term" value="F:3 iron, 4 sulfur cluster binding"/>
    <property type="evidence" value="ECO:0007669"/>
    <property type="project" value="UniProtKB-KW"/>
</dbReference>
<keyword evidence="4" id="KW-0028">Amino-acid biosynthesis</keyword>
<dbReference type="PANTHER" id="PTHR11938:SF91">
    <property type="entry name" value="NADPH:ADRENODOXIN OXIDOREDUCTASE, MITOCHONDRIAL"/>
    <property type="match status" value="1"/>
</dbReference>
<dbReference type="PANTHER" id="PTHR11938">
    <property type="entry name" value="FAD NADPH DEHYDROGENASE/OXIDOREDUCTASE"/>
    <property type="match status" value="1"/>
</dbReference>
<keyword evidence="5 16" id="KW-0285">Flavoprotein</keyword>
<sequence length="500" mass="56711">MELHSLSKVFVRSVSDNVARRRVSVIGSGPSGFYTAYHLLSKSTVPLHVTIWEKLLVPFGLSRYGVAPDHPEVKNCEDTFSKCANTFSGSDHKHKFEFVGGVEIGKQIKLSELLAQEDAVILSYGCSGDRKLGIDGESTAKGVFSSRTFVNWYNGHPYFAHDPYLTEFDWTKVRNVGIIGNGNVALDLTRLLVSNKIGSIWNPTDISLIALNCLRSAPIKNVKIIARRDFVHSKFTNKELRELWELERYGIRGKIDPEFFNETMCDTSKINDRVFKRRVEMCAEYLKPFDKRTKKNYKKYVPPAIDESEVITWELDYLKSPLKVNVDEHGKIESLNLCKNKTTKDSKLVKTQDEVTYEMDLLITSLGYEGKPLEEFKDLGIKFDGDHMANINGRVQDIHGVIFPKLYASGWIRRGSQGVIASTMQGAFDVADIVMQDISHETKTTETTREIDLSGIKHTTWSDWQKINKSELEAGVRQSKTRVKYLDDAEILQFLASNKS</sequence>
<dbReference type="GeneID" id="59235777"/>
<protein>
    <recommendedName>
        <fullName evidence="16">NADPH:adrenodoxin oxidoreductase, mitochondrial</fullName>
        <ecNumber evidence="16">1.18.1.6</ecNumber>
    </recommendedName>
</protein>
<dbReference type="InterPro" id="IPR050711">
    <property type="entry name" value="ET-N_metabolism_enzyme"/>
</dbReference>
<feature type="binding site" evidence="17">
    <location>
        <position position="31"/>
    </location>
    <ligand>
        <name>FAD</name>
        <dbReference type="ChEBI" id="CHEBI:57692"/>
    </ligand>
</feature>
<evidence type="ECO:0000256" key="1">
    <source>
        <dbReference type="ARBA" id="ARBA00001917"/>
    </source>
</evidence>
<reference evidence="19 20" key="1">
    <citation type="submission" date="2020-07" db="EMBL/GenBank/DDBJ databases">
        <title>The yeast mating-type switching endonuclease HO is a domesticated member of an unorthodox homing genetic element family.</title>
        <authorList>
            <person name="Coughlan A.Y."/>
            <person name="Lombardi L."/>
            <person name="Braun-Galleani S."/>
            <person name="Martos A.R."/>
            <person name="Galeote V."/>
            <person name="Bigey F."/>
            <person name="Dequin S."/>
            <person name="Byrne K.P."/>
            <person name="Wolfe K.H."/>
        </authorList>
    </citation>
    <scope>NUCLEOTIDE SEQUENCE [LARGE SCALE GENOMIC DNA]</scope>
    <source>
        <strain evidence="19 20">NRRL Y-6702</strain>
    </source>
</reference>
<evidence type="ECO:0000256" key="9">
    <source>
        <dbReference type="ARBA" id="ARBA00023002"/>
    </source>
</evidence>
<evidence type="ECO:0000256" key="2">
    <source>
        <dbReference type="ARBA" id="ARBA00001927"/>
    </source>
</evidence>
<feature type="binding site" evidence="17">
    <location>
        <position position="104"/>
    </location>
    <ligand>
        <name>FAD</name>
        <dbReference type="ChEBI" id="CHEBI:57692"/>
    </ligand>
</feature>
<dbReference type="InterPro" id="IPR036188">
    <property type="entry name" value="FAD/NAD-bd_sf"/>
</dbReference>
<comment type="catalytic activity">
    <reaction evidence="15 16">
        <text>2 reduced [adrenodoxin] + NADP(+) + H(+) = 2 oxidized [adrenodoxin] + NADPH</text>
        <dbReference type="Rhea" id="RHEA:42312"/>
        <dbReference type="Rhea" id="RHEA-COMP:9998"/>
        <dbReference type="Rhea" id="RHEA-COMP:9999"/>
        <dbReference type="ChEBI" id="CHEBI:15378"/>
        <dbReference type="ChEBI" id="CHEBI:33737"/>
        <dbReference type="ChEBI" id="CHEBI:33738"/>
        <dbReference type="ChEBI" id="CHEBI:57783"/>
        <dbReference type="ChEBI" id="CHEBI:58349"/>
        <dbReference type="EC" id="1.18.1.6"/>
    </reaction>
</comment>
<keyword evidence="6" id="KW-0288">FMN</keyword>
<proteinExistence type="inferred from homology"/>
<organism evidence="19 20">
    <name type="scientific">Zygotorulaspora mrakii</name>
    <name type="common">Zygosaccharomyces mrakii</name>
    <dbReference type="NCBI Taxonomy" id="42260"/>
    <lineage>
        <taxon>Eukaryota</taxon>
        <taxon>Fungi</taxon>
        <taxon>Dikarya</taxon>
        <taxon>Ascomycota</taxon>
        <taxon>Saccharomycotina</taxon>
        <taxon>Saccharomycetes</taxon>
        <taxon>Saccharomycetales</taxon>
        <taxon>Saccharomycetaceae</taxon>
        <taxon>Zygotorulaspora</taxon>
    </lineage>
</organism>
<feature type="binding site" evidence="17">
    <location>
        <position position="61"/>
    </location>
    <ligand>
        <name>FAD</name>
        <dbReference type="ChEBI" id="CHEBI:57692"/>
    </ligand>
</feature>
<gene>
    <name evidence="19" type="ORF">HG535_0C04330</name>
</gene>
<keyword evidence="16" id="KW-0496">Mitochondrion</keyword>
<dbReference type="Pfam" id="PF13450">
    <property type="entry name" value="NAD_binding_8"/>
    <property type="match status" value="1"/>
</dbReference>
<dbReference type="GO" id="GO:0016491">
    <property type="term" value="F:oxidoreductase activity"/>
    <property type="evidence" value="ECO:0007669"/>
    <property type="project" value="UniProtKB-KW"/>
</dbReference>
<feature type="binding site" evidence="17">
    <location>
        <position position="53"/>
    </location>
    <ligand>
        <name>FAD</name>
        <dbReference type="ChEBI" id="CHEBI:57692"/>
    </ligand>
</feature>
<evidence type="ECO:0000256" key="18">
    <source>
        <dbReference type="PIRSR" id="PIRSR000362-2"/>
    </source>
</evidence>
<comment type="pathway">
    <text evidence="14">Amino-acid biosynthesis.</text>
</comment>
<keyword evidence="7" id="KW-0479">Metal-binding</keyword>
<dbReference type="Gene3D" id="3.40.50.720">
    <property type="entry name" value="NAD(P)-binding Rossmann-like Domain"/>
    <property type="match status" value="1"/>
</dbReference>
<accession>A0A7H9B267</accession>
<dbReference type="OrthoDB" id="333024at2759"/>
<comment type="similarity">
    <text evidence="3">Belongs to the glutamate synthase family.</text>
</comment>
<evidence type="ECO:0000256" key="12">
    <source>
        <dbReference type="ARBA" id="ARBA00023164"/>
    </source>
</evidence>
<keyword evidence="8" id="KW-0315">Glutamine amidotransferase</keyword>
<evidence type="ECO:0000256" key="16">
    <source>
        <dbReference type="PIRNR" id="PIRNR000362"/>
    </source>
</evidence>
<feature type="binding site" evidence="18">
    <location>
        <begin position="181"/>
        <end position="184"/>
    </location>
    <ligand>
        <name>NADP(+)</name>
        <dbReference type="ChEBI" id="CHEBI:58349"/>
    </ligand>
</feature>
<dbReference type="Proteomes" id="UP000509704">
    <property type="component" value="Chromosome 3"/>
</dbReference>